<dbReference type="EMBL" id="CP034207">
    <property type="protein sequence ID" value="QBZ61931.1"/>
    <property type="molecule type" value="Genomic_DNA"/>
</dbReference>
<dbReference type="Proteomes" id="UP000294847">
    <property type="component" value="Chromosome 4"/>
</dbReference>
<sequence>MYRRTVLGLASWWSGPLGNNNADHRPQGTWSGQPDALPCQVFSALWGANEISTATLANKTVANLRSSGLVEIAAPQPVT</sequence>
<reference evidence="1 2" key="1">
    <citation type="journal article" date="2019" name="Mol. Biol. Evol.">
        <title>Blast fungal genomes show frequent chromosomal changes, gene gains and losses, and effector gene turnover.</title>
        <authorList>
            <person name="Gomez Luciano L.B."/>
            <person name="Jason Tsai I."/>
            <person name="Chuma I."/>
            <person name="Tosa Y."/>
            <person name="Chen Y.H."/>
            <person name="Li J.Y."/>
            <person name="Li M.Y."/>
            <person name="Jade Lu M.Y."/>
            <person name="Nakayashiki H."/>
            <person name="Li W.H."/>
        </authorList>
    </citation>
    <scope>NUCLEOTIDE SEQUENCE [LARGE SCALE GENOMIC DNA]</scope>
    <source>
        <strain evidence="1">MZ5-1-6</strain>
    </source>
</reference>
<evidence type="ECO:0000313" key="2">
    <source>
        <dbReference type="Proteomes" id="UP000294847"/>
    </source>
</evidence>
<accession>A0A4P7NIS3</accession>
<protein>
    <submittedName>
        <fullName evidence="1">Uncharacterized protein</fullName>
    </submittedName>
</protein>
<name>A0A4P7NIS3_PYROR</name>
<gene>
    <name evidence="1" type="ORF">PoMZ_08892</name>
</gene>
<evidence type="ECO:0000313" key="1">
    <source>
        <dbReference type="EMBL" id="QBZ61931.1"/>
    </source>
</evidence>
<dbReference type="AlphaFoldDB" id="A0A4P7NIS3"/>
<organism evidence="1 2">
    <name type="scientific">Pyricularia oryzae</name>
    <name type="common">Rice blast fungus</name>
    <name type="synonym">Magnaporthe oryzae</name>
    <dbReference type="NCBI Taxonomy" id="318829"/>
    <lineage>
        <taxon>Eukaryota</taxon>
        <taxon>Fungi</taxon>
        <taxon>Dikarya</taxon>
        <taxon>Ascomycota</taxon>
        <taxon>Pezizomycotina</taxon>
        <taxon>Sordariomycetes</taxon>
        <taxon>Sordariomycetidae</taxon>
        <taxon>Magnaporthales</taxon>
        <taxon>Pyriculariaceae</taxon>
        <taxon>Pyricularia</taxon>
    </lineage>
</organism>
<proteinExistence type="predicted"/>